<dbReference type="AlphaFoldDB" id="A0A023B8P3"/>
<evidence type="ECO:0000256" key="1">
    <source>
        <dbReference type="SAM" id="MobiDB-lite"/>
    </source>
</evidence>
<sequence>MDPFISALFDATDCQLWKPPKRRPREPAPARHLDSFLLLVKHASDLGDGDAFRNRFGRVGLWPNGPRGGPSGPGIEAATEGYGASGHTDGYMSGHTYGTRMRHSRSLPHQRIGPSDSALGVPGAGGAADGVVLIRSPGQVDGQLTTDDMAMSSSPGSVSGAVSVSEAVSVSVPAPLPLRRDPQPLEQRWDWNSGADTAPDSALPETNRPRPAVAKHPALRKDIKRSCPTCGSTNTSQWRVISGLVHCNACYAKLRRWLQRNRKSMYKPADTMQGFKAITHGGMV</sequence>
<evidence type="ECO:0008006" key="4">
    <source>
        <dbReference type="Google" id="ProtNLM"/>
    </source>
</evidence>
<gene>
    <name evidence="2" type="ORF">GNI_058000</name>
</gene>
<feature type="region of interest" description="Disordered" evidence="1">
    <location>
        <begin position="174"/>
        <end position="219"/>
    </location>
</feature>
<dbReference type="SUPFAM" id="SSF57716">
    <property type="entry name" value="Glucocorticoid receptor-like (DNA-binding domain)"/>
    <property type="match status" value="1"/>
</dbReference>
<feature type="compositionally biased region" description="Basic and acidic residues" evidence="1">
    <location>
        <begin position="178"/>
        <end position="189"/>
    </location>
</feature>
<protein>
    <recommendedName>
        <fullName evidence="4">GATA zinc finger protein</fullName>
    </recommendedName>
</protein>
<keyword evidence="3" id="KW-1185">Reference proteome</keyword>
<reference evidence="2" key="1">
    <citation type="submission" date="2013-12" db="EMBL/GenBank/DDBJ databases">
        <authorList>
            <person name="Omoto C.K."/>
            <person name="Sibley D."/>
            <person name="Venepally P."/>
            <person name="Hadjithomas M."/>
            <person name="Karamycheva S."/>
            <person name="Brunk B."/>
            <person name="Roos D."/>
            <person name="Caler E."/>
            <person name="Lorenzi H."/>
        </authorList>
    </citation>
    <scope>NUCLEOTIDE SEQUENCE</scope>
</reference>
<evidence type="ECO:0000313" key="3">
    <source>
        <dbReference type="Proteomes" id="UP000019763"/>
    </source>
</evidence>
<proteinExistence type="predicted"/>
<organism evidence="2 3">
    <name type="scientific">Gregarina niphandrodes</name>
    <name type="common">Septate eugregarine</name>
    <dbReference type="NCBI Taxonomy" id="110365"/>
    <lineage>
        <taxon>Eukaryota</taxon>
        <taxon>Sar</taxon>
        <taxon>Alveolata</taxon>
        <taxon>Apicomplexa</taxon>
        <taxon>Conoidasida</taxon>
        <taxon>Gregarinasina</taxon>
        <taxon>Eugregarinorida</taxon>
        <taxon>Gregarinidae</taxon>
        <taxon>Gregarina</taxon>
    </lineage>
</organism>
<dbReference type="RefSeq" id="XP_011130013.1">
    <property type="nucleotide sequence ID" value="XM_011131711.1"/>
</dbReference>
<name>A0A023B8P3_GRENI</name>
<dbReference type="VEuPathDB" id="CryptoDB:GNI_058000"/>
<dbReference type="EMBL" id="AFNH02000440">
    <property type="protein sequence ID" value="EZG69412.1"/>
    <property type="molecule type" value="Genomic_DNA"/>
</dbReference>
<dbReference type="GeneID" id="22912136"/>
<dbReference type="Proteomes" id="UP000019763">
    <property type="component" value="Unassembled WGS sequence"/>
</dbReference>
<evidence type="ECO:0000313" key="2">
    <source>
        <dbReference type="EMBL" id="EZG69412.1"/>
    </source>
</evidence>
<comment type="caution">
    <text evidence="2">The sequence shown here is derived from an EMBL/GenBank/DDBJ whole genome shotgun (WGS) entry which is preliminary data.</text>
</comment>
<accession>A0A023B8P3</accession>